<dbReference type="Proteomes" id="UP001597139">
    <property type="component" value="Unassembled WGS sequence"/>
</dbReference>
<accession>A0ABD6BUE8</accession>
<name>A0ABD6BUE8_9EURY</name>
<evidence type="ECO:0000256" key="1">
    <source>
        <dbReference type="SAM" id="MobiDB-lite"/>
    </source>
</evidence>
<feature type="compositionally biased region" description="Basic and acidic residues" evidence="1">
    <location>
        <begin position="1"/>
        <end position="14"/>
    </location>
</feature>
<keyword evidence="3" id="KW-1185">Reference proteome</keyword>
<dbReference type="AlphaFoldDB" id="A0ABD6BUE8"/>
<reference evidence="2 3" key="1">
    <citation type="journal article" date="2019" name="Int. J. Syst. Evol. Microbiol.">
        <title>The Global Catalogue of Microorganisms (GCM) 10K type strain sequencing project: providing services to taxonomists for standard genome sequencing and annotation.</title>
        <authorList>
            <consortium name="The Broad Institute Genomics Platform"/>
            <consortium name="The Broad Institute Genome Sequencing Center for Infectious Disease"/>
            <person name="Wu L."/>
            <person name="Ma J."/>
        </authorList>
    </citation>
    <scope>NUCLEOTIDE SEQUENCE [LARGE SCALE GENOMIC DNA]</scope>
    <source>
        <strain evidence="2 3">CGMCC 1.12859</strain>
    </source>
</reference>
<dbReference type="RefSeq" id="WP_267647871.1">
    <property type="nucleotide sequence ID" value="NZ_JANHGR010000002.1"/>
</dbReference>
<evidence type="ECO:0000313" key="2">
    <source>
        <dbReference type="EMBL" id="MFD1568149.1"/>
    </source>
</evidence>
<organism evidence="2 3">
    <name type="scientific">Halolamina litorea</name>
    <dbReference type="NCBI Taxonomy" id="1515593"/>
    <lineage>
        <taxon>Archaea</taxon>
        <taxon>Methanobacteriati</taxon>
        <taxon>Methanobacteriota</taxon>
        <taxon>Stenosarchaea group</taxon>
        <taxon>Halobacteria</taxon>
        <taxon>Halobacteriales</taxon>
        <taxon>Haloferacaceae</taxon>
    </lineage>
</organism>
<proteinExistence type="predicted"/>
<sequence>MDGTRDGVTNRDGDDALDGLPLETAIERAAGDDDRETVESALRLAADEETVSWEAVEAELATVSKVVATPETRLELATAAVDDAHEAAAGVADEPTVVRRLGALDDRLATVSESVSELAPALSDVADRTGEPGELYGVAADLRQLRERANDQQIAADELIDEAETVEAWLESADRRRREFSSDLDALASTIDGTETALKRLDGDADYGDATGDGDGAAIDAAASHVVSGLLIADLRAELSTLRDWPGDDGVDWEEPADRLDRLATRREALGERVEATAGETVADLEAAVGETEPPVAWERVRAAINDYRPAR</sequence>
<dbReference type="EMBL" id="JBHUCZ010000010">
    <property type="protein sequence ID" value="MFD1568149.1"/>
    <property type="molecule type" value="Genomic_DNA"/>
</dbReference>
<comment type="caution">
    <text evidence="2">The sequence shown here is derived from an EMBL/GenBank/DDBJ whole genome shotgun (WGS) entry which is preliminary data.</text>
</comment>
<evidence type="ECO:0000313" key="3">
    <source>
        <dbReference type="Proteomes" id="UP001597139"/>
    </source>
</evidence>
<gene>
    <name evidence="2" type="ORF">ACFSAU_11650</name>
</gene>
<feature type="region of interest" description="Disordered" evidence="1">
    <location>
        <begin position="1"/>
        <end position="37"/>
    </location>
</feature>
<protein>
    <submittedName>
        <fullName evidence="2">Halo transducer protein</fullName>
    </submittedName>
</protein>